<dbReference type="EnsemblMetazoa" id="ISCW023217-RA">
    <property type="protein sequence ID" value="ISCW023217-PA"/>
    <property type="gene ID" value="ISCW023217"/>
</dbReference>
<name>B7QJA0_IXOSC</name>
<dbReference type="PaxDb" id="6945-B7QJA0"/>
<dbReference type="HOGENOM" id="CLU_2640890_0_0_1"/>
<reference evidence="2 4" key="1">
    <citation type="submission" date="2008-03" db="EMBL/GenBank/DDBJ databases">
        <title>Annotation of Ixodes scapularis.</title>
        <authorList>
            <consortium name="Ixodes scapularis Genome Project Consortium"/>
            <person name="Caler E."/>
            <person name="Hannick L.I."/>
            <person name="Bidwell S."/>
            <person name="Joardar V."/>
            <person name="Thiagarajan M."/>
            <person name="Amedeo P."/>
            <person name="Galinsky K.J."/>
            <person name="Schobel S."/>
            <person name="Inman J."/>
            <person name="Hostetler J."/>
            <person name="Miller J."/>
            <person name="Hammond M."/>
            <person name="Megy K."/>
            <person name="Lawson D."/>
            <person name="Kodira C."/>
            <person name="Sutton G."/>
            <person name="Meyer J."/>
            <person name="Hill C.A."/>
            <person name="Birren B."/>
            <person name="Nene V."/>
            <person name="Collins F."/>
            <person name="Alarcon-Chaidez F."/>
            <person name="Wikel S."/>
            <person name="Strausberg R."/>
        </authorList>
    </citation>
    <scope>NUCLEOTIDE SEQUENCE [LARGE SCALE GENOMIC DNA]</scope>
    <source>
        <strain evidence="4">Wikel</strain>
        <strain evidence="2">Wikel colony</strain>
    </source>
</reference>
<feature type="region of interest" description="Disordered" evidence="1">
    <location>
        <begin position="26"/>
        <end position="77"/>
    </location>
</feature>
<dbReference type="EMBL" id="ABJB010974714">
    <property type="status" value="NOT_ANNOTATED_CDS"/>
    <property type="molecule type" value="Genomic_DNA"/>
</dbReference>
<evidence type="ECO:0000256" key="1">
    <source>
        <dbReference type="SAM" id="MobiDB-lite"/>
    </source>
</evidence>
<organism>
    <name type="scientific">Ixodes scapularis</name>
    <name type="common">Black-legged tick</name>
    <name type="synonym">Deer tick</name>
    <dbReference type="NCBI Taxonomy" id="6945"/>
    <lineage>
        <taxon>Eukaryota</taxon>
        <taxon>Metazoa</taxon>
        <taxon>Ecdysozoa</taxon>
        <taxon>Arthropoda</taxon>
        <taxon>Chelicerata</taxon>
        <taxon>Arachnida</taxon>
        <taxon>Acari</taxon>
        <taxon>Parasitiformes</taxon>
        <taxon>Ixodida</taxon>
        <taxon>Ixodoidea</taxon>
        <taxon>Ixodidae</taxon>
        <taxon>Ixodinae</taxon>
        <taxon>Ixodes</taxon>
    </lineage>
</organism>
<dbReference type="AlphaFoldDB" id="B7QJA0"/>
<evidence type="ECO:0000313" key="4">
    <source>
        <dbReference type="Proteomes" id="UP000001555"/>
    </source>
</evidence>
<reference evidence="3" key="2">
    <citation type="submission" date="2020-05" db="UniProtKB">
        <authorList>
            <consortium name="EnsemblMetazoa"/>
        </authorList>
    </citation>
    <scope>IDENTIFICATION</scope>
    <source>
        <strain evidence="3">wikel</strain>
    </source>
</reference>
<dbReference type="VEuPathDB" id="VectorBase:ISCI023217"/>
<dbReference type="EMBL" id="DS950928">
    <property type="protein sequence ID" value="EEC18922.1"/>
    <property type="molecule type" value="Genomic_DNA"/>
</dbReference>
<protein>
    <submittedName>
        <fullName evidence="2 3">Uncharacterized protein</fullName>
    </submittedName>
</protein>
<evidence type="ECO:0000313" key="3">
    <source>
        <dbReference type="EnsemblMetazoa" id="ISCW023217-PA"/>
    </source>
</evidence>
<proteinExistence type="predicted"/>
<dbReference type="VEuPathDB" id="VectorBase:ISCW023217"/>
<accession>B7QJA0</accession>
<dbReference type="Proteomes" id="UP000001555">
    <property type="component" value="Unassembled WGS sequence"/>
</dbReference>
<evidence type="ECO:0000313" key="2">
    <source>
        <dbReference type="EMBL" id="EEC18922.1"/>
    </source>
</evidence>
<dbReference type="InParanoid" id="B7QJA0"/>
<sequence>MPSDLPGAPSEIRAAAGLKVAALARPRAALEGRGANSRAPSPEGEDRRLVPTGHARRQTEERGRLTADGAVQLAGPR</sequence>
<gene>
    <name evidence="2" type="ORF">IscW_ISCW023217</name>
</gene>
<keyword evidence="4" id="KW-1185">Reference proteome</keyword>